<evidence type="ECO:0000256" key="1">
    <source>
        <dbReference type="ARBA" id="ARBA00022737"/>
    </source>
</evidence>
<dbReference type="Gene3D" id="1.10.510.10">
    <property type="entry name" value="Transferase(Phosphotransferase) domain 1"/>
    <property type="match status" value="1"/>
</dbReference>
<dbReference type="PANTHER" id="PTHR24198:SF165">
    <property type="entry name" value="ANKYRIN REPEAT-CONTAINING PROTEIN-RELATED"/>
    <property type="match status" value="1"/>
</dbReference>
<evidence type="ECO:0000259" key="4">
    <source>
        <dbReference type="PROSITE" id="PS50011"/>
    </source>
</evidence>
<dbReference type="InterPro" id="IPR002110">
    <property type="entry name" value="Ankyrin_rpt"/>
</dbReference>
<dbReference type="SUPFAM" id="SSF56112">
    <property type="entry name" value="Protein kinase-like (PK-like)"/>
    <property type="match status" value="1"/>
</dbReference>
<proteinExistence type="predicted"/>
<dbReference type="SMART" id="SM00220">
    <property type="entry name" value="S_TKc"/>
    <property type="match status" value="1"/>
</dbReference>
<dbReference type="CDD" id="cd00180">
    <property type="entry name" value="PKc"/>
    <property type="match status" value="1"/>
</dbReference>
<dbReference type="GO" id="GO:0005524">
    <property type="term" value="F:ATP binding"/>
    <property type="evidence" value="ECO:0007669"/>
    <property type="project" value="InterPro"/>
</dbReference>
<dbReference type="RefSeq" id="XP_042999292.1">
    <property type="nucleotide sequence ID" value="XM_043143359.1"/>
</dbReference>
<dbReference type="InterPro" id="IPR011009">
    <property type="entry name" value="Kinase-like_dom_sf"/>
</dbReference>
<dbReference type="Pfam" id="PF12796">
    <property type="entry name" value="Ank_2"/>
    <property type="match status" value="2"/>
</dbReference>
<dbReference type="Pfam" id="PF22939">
    <property type="entry name" value="WHD_GPIID"/>
    <property type="match status" value="1"/>
</dbReference>
<feature type="domain" description="Protein kinase" evidence="4">
    <location>
        <begin position="562"/>
        <end position="930"/>
    </location>
</feature>
<dbReference type="PROSITE" id="PS50297">
    <property type="entry name" value="ANK_REP_REGION"/>
    <property type="match status" value="4"/>
</dbReference>
<feature type="repeat" description="ANK" evidence="3">
    <location>
        <begin position="534"/>
        <end position="555"/>
    </location>
</feature>
<keyword evidence="1" id="KW-0677">Repeat</keyword>
<organism evidence="5 6">
    <name type="scientific">Ustilaginoidea virens</name>
    <name type="common">Rice false smut fungus</name>
    <name type="synonym">Villosiclava virens</name>
    <dbReference type="NCBI Taxonomy" id="1159556"/>
    <lineage>
        <taxon>Eukaryota</taxon>
        <taxon>Fungi</taxon>
        <taxon>Dikarya</taxon>
        <taxon>Ascomycota</taxon>
        <taxon>Pezizomycotina</taxon>
        <taxon>Sordariomycetes</taxon>
        <taxon>Hypocreomycetidae</taxon>
        <taxon>Hypocreales</taxon>
        <taxon>Clavicipitaceae</taxon>
        <taxon>Ustilaginoidea</taxon>
    </lineage>
</organism>
<dbReference type="SMART" id="SM00248">
    <property type="entry name" value="ANK"/>
    <property type="match status" value="6"/>
</dbReference>
<dbReference type="AlphaFoldDB" id="A0A8E5HU06"/>
<dbReference type="InterPro" id="IPR000719">
    <property type="entry name" value="Prot_kinase_dom"/>
</dbReference>
<feature type="repeat" description="ANK" evidence="3">
    <location>
        <begin position="468"/>
        <end position="500"/>
    </location>
</feature>
<dbReference type="OrthoDB" id="4955385at2759"/>
<dbReference type="KEGG" id="uvi:66066639"/>
<dbReference type="GO" id="GO:0004672">
    <property type="term" value="F:protein kinase activity"/>
    <property type="evidence" value="ECO:0007669"/>
    <property type="project" value="InterPro"/>
</dbReference>
<dbReference type="PANTHER" id="PTHR24198">
    <property type="entry name" value="ANKYRIN REPEAT AND PROTEIN KINASE DOMAIN-CONTAINING PROTEIN"/>
    <property type="match status" value="1"/>
</dbReference>
<evidence type="ECO:0000256" key="3">
    <source>
        <dbReference type="PROSITE-ProRule" id="PRU00023"/>
    </source>
</evidence>
<keyword evidence="6" id="KW-1185">Reference proteome</keyword>
<feature type="repeat" description="ANK" evidence="3">
    <location>
        <begin position="501"/>
        <end position="533"/>
    </location>
</feature>
<evidence type="ECO:0000313" key="6">
    <source>
        <dbReference type="Proteomes" id="UP000027002"/>
    </source>
</evidence>
<dbReference type="PROSITE" id="PS50011">
    <property type="entry name" value="PROTEIN_KINASE_DOM"/>
    <property type="match status" value="1"/>
</dbReference>
<dbReference type="Gene3D" id="1.25.40.20">
    <property type="entry name" value="Ankyrin repeat-containing domain"/>
    <property type="match status" value="2"/>
</dbReference>
<accession>A0A8E5HU06</accession>
<protein>
    <recommendedName>
        <fullName evidence="4">Protein kinase domain-containing protein</fullName>
    </recommendedName>
</protein>
<dbReference type="Proteomes" id="UP000027002">
    <property type="component" value="Chromosome 4"/>
</dbReference>
<name>A0A8E5HU06_USTVR</name>
<evidence type="ECO:0000256" key="2">
    <source>
        <dbReference type="ARBA" id="ARBA00023043"/>
    </source>
</evidence>
<dbReference type="SUPFAM" id="SSF48403">
    <property type="entry name" value="Ankyrin repeat"/>
    <property type="match status" value="2"/>
</dbReference>
<dbReference type="PROSITE" id="PS50088">
    <property type="entry name" value="ANK_REPEAT"/>
    <property type="match status" value="4"/>
</dbReference>
<sequence>MNEYKPADIVGCLIKQCVLYLNNSKASEELKAANLLRNKGSEGPGFTYASRILWSLLVQARRVFLVFDAVDQYPGHSEDLVHKLLETMGMKHINVFMTSRVALSSKKLFVGALRLEVRARDEDISTYIRQRLENWPPVTRLAVGRPGFVSQVTRSITEKASGLLLWAKLAMDELESHQALSEARLDELLRDLPADMVKLYTRILERLMKRDRNDSSVAVEMLTWLAFAKRPLTSIELQTALAVRAGIFEIDESLAIPVQSFTNILMSLISIDRSQRVLLIHQSLEKFLQSWLPRQLDPSHGGPHALIMRKCITYLQMKEFCNKIPRTYSDLRDKLCQHPLLQYAALYWGYHARNCYKDVEMEVLGFLNSQCGIATSGLVMAQNEEYPGRYDEAYEGMLGIHLASACGLTEVAARLIRNRVDLESQTEGNWTALHWLSRLGLQGHIFLFFQFVDPRRVQMLIQMTTKLDRWTALHLAAKGGHLPVMEVLVQHGAALDSVDAQGRTPLHLACWFGHIPVVCFLLCMGADPNIQNIHGMTALHCASRAGNLNLVRELVGSRRQKLDIQDTLGLTALDEAIRKNHEQVVRFLSRAGAIPGTRKTPRHLEEPSATPIVWKNVPRDFNWKTYQVDKDKTLQIKQGAQFSCEVLVQPGSPDLRVFRKTFIITKEAMEMNDEYTSLAHGKSGQKYSLSERQILDMLQHPHVVLYLDSDSDPEMNAFLLYMEYCDMGDLQQAHSLDPKVQIKDKTDRKLGFWQPKPGTHVSSKALNGAAIWGLLWQLSSALAYLHYGLSLHHDAEGPCQCRFERDWKYVIHRDVKPANVVKQSIGSNEYIFKLCDLGIATAAGQGGQVNKTQWIGSDGMKPPQVQQGDNWTRKGDIFCLGETVRLTYKCKQDALLNSREFRDLMAGCVKADERDRPSSLDIMQLAYQELAKSKRLHELPDVVTDEMESALFEDISDDAFEEDTYEYSLHLLVLLDDFGWTDSDESGSEPEDPDQGFFSKLSNLLSSGSDPNAAWEVSGWTALHLAAQEGKEAVFGLLLGHGADAHRRDAHGTTAMEYAERQGLTVKLEQLALADMTGPSMREGTIIHHGGIVGAGSNLRGVLSSFDKTSFWRY</sequence>
<dbReference type="InterPro" id="IPR054471">
    <property type="entry name" value="GPIID_WHD"/>
</dbReference>
<reference evidence="5" key="1">
    <citation type="submission" date="2020-03" db="EMBL/GenBank/DDBJ databases">
        <title>A mixture of massive structural variations and highly conserved coding sequences in Ustilaginoidea virens genome.</title>
        <authorList>
            <person name="Zhang K."/>
            <person name="Zhao Z."/>
            <person name="Zhang Z."/>
            <person name="Li Y."/>
            <person name="Hsiang T."/>
            <person name="Sun W."/>
        </authorList>
    </citation>
    <scope>NUCLEOTIDE SEQUENCE</scope>
    <source>
        <strain evidence="5">UV-8b</strain>
    </source>
</reference>
<dbReference type="Pfam" id="PF00023">
    <property type="entry name" value="Ank"/>
    <property type="match status" value="1"/>
</dbReference>
<dbReference type="EMBL" id="CP072756">
    <property type="protein sequence ID" value="QUC21619.1"/>
    <property type="molecule type" value="Genomic_DNA"/>
</dbReference>
<gene>
    <name evidence="5" type="ORF">UV8b_05862</name>
</gene>
<feature type="repeat" description="ANK" evidence="3">
    <location>
        <begin position="1018"/>
        <end position="1050"/>
    </location>
</feature>
<dbReference type="InterPro" id="IPR036770">
    <property type="entry name" value="Ankyrin_rpt-contain_sf"/>
</dbReference>
<dbReference type="GeneID" id="66066639"/>
<evidence type="ECO:0000313" key="5">
    <source>
        <dbReference type="EMBL" id="QUC21619.1"/>
    </source>
</evidence>
<dbReference type="Pfam" id="PF00069">
    <property type="entry name" value="Pkinase"/>
    <property type="match status" value="1"/>
</dbReference>
<keyword evidence="2 3" id="KW-0040">ANK repeat</keyword>